<organism evidence="2 4">
    <name type="scientific">Polarella glacialis</name>
    <name type="common">Dinoflagellate</name>
    <dbReference type="NCBI Taxonomy" id="89957"/>
    <lineage>
        <taxon>Eukaryota</taxon>
        <taxon>Sar</taxon>
        <taxon>Alveolata</taxon>
        <taxon>Dinophyceae</taxon>
        <taxon>Suessiales</taxon>
        <taxon>Suessiaceae</taxon>
        <taxon>Polarella</taxon>
    </lineage>
</organism>
<sequence length="421" mass="46953">MAGASGPGFPKVGFLTEVEVEAEATFITASPTPGIPSERAAEEFAASSATPKGAGPTSAALPVISVYRVEDAELPPEAYSGLGPPAPLPASIPMDKVMTNIAQNLDSKAWSEQARNMWFKDFKSQPSRAVINDTYWYCICWYFMAGKHPEVEKKLFNRISANFVGLFSTVNPTRKDFFFRCYADAVAQAVLYAMFLAYPKSRVHFTDKFRKDLVIRISYWTSGICPEFVDTSHWKLNLGGGDVLMAASTQPWQRGVDATSTAMSIRGNTAQPLLGQLSADSLAGKRASLAHRAPRPRRSLRYSPLVDHFLRARKYSSVNLVRATSMNMTTAEERAKLMDAKHAMLAERATAAREHCDKLVVEYDDLCNEVRKQERQRQMQAQMAKKRLEIRRKEVLRSDPHEYANYLVSLHLLQQGLGQSS</sequence>
<keyword evidence="4" id="KW-1185">Reference proteome</keyword>
<comment type="caution">
    <text evidence="2">The sequence shown here is derived from an EMBL/GenBank/DDBJ whole genome shotgun (WGS) entry which is preliminary data.</text>
</comment>
<dbReference type="Proteomes" id="UP000654075">
    <property type="component" value="Unassembled WGS sequence"/>
</dbReference>
<dbReference type="Pfam" id="PF14922">
    <property type="entry name" value="FWWh"/>
    <property type="match status" value="1"/>
</dbReference>
<comment type="similarity">
    <text evidence="1">Belongs to the FAM227 family.</text>
</comment>
<gene>
    <name evidence="2" type="ORF">PGLA1383_LOCUS30464</name>
    <name evidence="3" type="ORF">PGLA2088_LOCUS19923</name>
</gene>
<name>A0A813FDX6_POLGL</name>
<dbReference type="PANTHER" id="PTHR33560:SF1">
    <property type="entry name" value="PROTEIN FAM227A"/>
    <property type="match status" value="1"/>
</dbReference>
<protein>
    <submittedName>
        <fullName evidence="2">Uncharacterized protein</fullName>
    </submittedName>
</protein>
<dbReference type="EMBL" id="CAJNNW010025254">
    <property type="protein sequence ID" value="CAE8676511.1"/>
    <property type="molecule type" value="Genomic_DNA"/>
</dbReference>
<dbReference type="AlphaFoldDB" id="A0A813FDX6"/>
<evidence type="ECO:0000313" key="2">
    <source>
        <dbReference type="EMBL" id="CAE8612675.1"/>
    </source>
</evidence>
<evidence type="ECO:0000313" key="3">
    <source>
        <dbReference type="EMBL" id="CAE8676511.1"/>
    </source>
</evidence>
<dbReference type="PANTHER" id="PTHR33560">
    <property type="entry name" value="PROTEIN FAM227B"/>
    <property type="match status" value="1"/>
</dbReference>
<dbReference type="OMA" id="FEMEHAD"/>
<reference evidence="2" key="1">
    <citation type="submission" date="2021-02" db="EMBL/GenBank/DDBJ databases">
        <authorList>
            <person name="Dougan E. K."/>
            <person name="Rhodes N."/>
            <person name="Thang M."/>
            <person name="Chan C."/>
        </authorList>
    </citation>
    <scope>NUCLEOTIDE SEQUENCE</scope>
</reference>
<accession>A0A813FDX6</accession>
<dbReference type="EMBL" id="CAJNNV010025146">
    <property type="protein sequence ID" value="CAE8612675.1"/>
    <property type="molecule type" value="Genomic_DNA"/>
</dbReference>
<evidence type="ECO:0000313" key="4">
    <source>
        <dbReference type="Proteomes" id="UP000654075"/>
    </source>
</evidence>
<evidence type="ECO:0000256" key="1">
    <source>
        <dbReference type="ARBA" id="ARBA00008666"/>
    </source>
</evidence>
<dbReference type="Proteomes" id="UP000626109">
    <property type="component" value="Unassembled WGS sequence"/>
</dbReference>
<dbReference type="OrthoDB" id="73353at2759"/>
<dbReference type="InterPro" id="IPR029417">
    <property type="entry name" value="FAM227"/>
</dbReference>
<proteinExistence type="inferred from homology"/>